<organism evidence="3 4">
    <name type="scientific">Epichloe festucae (strain Fl1)</name>
    <dbReference type="NCBI Taxonomy" id="877507"/>
    <lineage>
        <taxon>Eukaryota</taxon>
        <taxon>Fungi</taxon>
        <taxon>Dikarya</taxon>
        <taxon>Ascomycota</taxon>
        <taxon>Pezizomycotina</taxon>
        <taxon>Sordariomycetes</taxon>
        <taxon>Hypocreomycetidae</taxon>
        <taxon>Hypocreales</taxon>
        <taxon>Clavicipitaceae</taxon>
        <taxon>Epichloe</taxon>
    </lineage>
</organism>
<sequence length="149" mass="16066">MASTTTHGFPLPSVYHADAGTNNKNGEDIGNGGDSSVSSMSISTGGLVTIVVIVFIVAIIGACTATLFFIAKKREWTAKEVLRHSVKKVVTAITPRRTEFPNSVKQTMGSSKRNGKNLSDDDLPLTPRLLPEDLEKGLARDRIRGKSRK</sequence>
<dbReference type="OrthoDB" id="4941061at2759"/>
<feature type="region of interest" description="Disordered" evidence="1">
    <location>
        <begin position="99"/>
        <end position="149"/>
    </location>
</feature>
<evidence type="ECO:0000313" key="4">
    <source>
        <dbReference type="Proteomes" id="UP000594364"/>
    </source>
</evidence>
<gene>
    <name evidence="3" type="ORF">C2857_006146</name>
</gene>
<dbReference type="EMBL" id="CP031385">
    <property type="protein sequence ID" value="QPG94473.1"/>
    <property type="molecule type" value="Genomic_DNA"/>
</dbReference>
<evidence type="ECO:0000256" key="1">
    <source>
        <dbReference type="SAM" id="MobiDB-lite"/>
    </source>
</evidence>
<keyword evidence="4" id="KW-1185">Reference proteome</keyword>
<feature type="transmembrane region" description="Helical" evidence="2">
    <location>
        <begin position="47"/>
        <end position="70"/>
    </location>
</feature>
<keyword evidence="2" id="KW-0812">Transmembrane</keyword>
<keyword evidence="2" id="KW-0472">Membrane</keyword>
<feature type="compositionally biased region" description="Polar residues" evidence="1">
    <location>
        <begin position="100"/>
        <end position="112"/>
    </location>
</feature>
<dbReference type="AlphaFoldDB" id="A0A7S9PSG1"/>
<proteinExistence type="predicted"/>
<feature type="region of interest" description="Disordered" evidence="1">
    <location>
        <begin position="1"/>
        <end position="32"/>
    </location>
</feature>
<keyword evidence="2" id="KW-1133">Transmembrane helix</keyword>
<evidence type="ECO:0000256" key="2">
    <source>
        <dbReference type="SAM" id="Phobius"/>
    </source>
</evidence>
<dbReference type="Proteomes" id="UP000594364">
    <property type="component" value="Chromosome 1"/>
</dbReference>
<accession>A0A7S9PSG1</accession>
<protein>
    <submittedName>
        <fullName evidence="3">Uncharacterized protein</fullName>
    </submittedName>
</protein>
<name>A0A7S9PSG1_EPIFF</name>
<feature type="compositionally biased region" description="Basic and acidic residues" evidence="1">
    <location>
        <begin position="130"/>
        <end position="149"/>
    </location>
</feature>
<reference evidence="3 4" key="1">
    <citation type="journal article" date="2018" name="PLoS Genet.">
        <title>Repeat elements organise 3D genome structure and mediate transcription in the filamentous fungus Epichloe festucae.</title>
        <authorList>
            <person name="Winter D.J."/>
            <person name="Ganley A.R.D."/>
            <person name="Young C.A."/>
            <person name="Liachko I."/>
            <person name="Schardl C.L."/>
            <person name="Dupont P.Y."/>
            <person name="Berry D."/>
            <person name="Ram A."/>
            <person name="Scott B."/>
            <person name="Cox M.P."/>
        </authorList>
    </citation>
    <scope>NUCLEOTIDE SEQUENCE [LARGE SCALE GENOMIC DNA]</scope>
    <source>
        <strain evidence="3 4">Fl1</strain>
    </source>
</reference>
<evidence type="ECO:0000313" key="3">
    <source>
        <dbReference type="EMBL" id="QPG94473.1"/>
    </source>
</evidence>